<proteinExistence type="predicted"/>
<reference evidence="3" key="1">
    <citation type="journal article" date="2021" name="Curr. Microbiol.">
        <title>Complete genome of nocamycin-producing strain Saccharothrix syringae NRRL B-16468 reveals the biosynthetic potential for secondary metabolites.</title>
        <authorList>
            <person name="Mo X."/>
            <person name="Yang S."/>
        </authorList>
    </citation>
    <scope>NUCLEOTIDE SEQUENCE [LARGE SCALE GENOMIC DNA]</scope>
    <source>
        <strain evidence="3">ATCC 51364 / DSM 43886 / JCM 6844 / KCTC 9398 / NBRC 14523 / NRRL B-16468 / INA 2240</strain>
    </source>
</reference>
<dbReference type="RefSeq" id="WP_033435654.1">
    <property type="nucleotide sequence ID" value="NZ_CP034550.1"/>
</dbReference>
<dbReference type="OrthoDB" id="3698479at2"/>
<evidence type="ECO:0000256" key="1">
    <source>
        <dbReference type="SAM" id="MobiDB-lite"/>
    </source>
</evidence>
<keyword evidence="3" id="KW-1185">Reference proteome</keyword>
<sequence length="518" mass="55373">MRYRGFDAALSDRLDACTDDRAYLVQRVLRGIEPTVIHSLHASAPACPVTELPRPHAALAHHHEVGQPQKHLVDKLCENVLGRLRPAAAAWGDEVPAPVRDVLTGVRAAVADGPGNASRAGTALEPLRQVVASLDDVLAERFARARESPDGSVDVVADEVACLPARVDRDRVAVERDLALLPTQDADAVWRTLVPATAPHRVALVVRGTSALADLGLFDPTADQAPLLSAHPVRWGAATNGLRAFVARTPTGGEACLVSLVVPAVDRPSAARRARRVPAELLDQYAAGTRLPHPTVDARVLVNRVGTPGTEEWRPAGRGTPDARPLIRREPPEQVRRALRMAHVAVGAPAVVSALAWSALEACGLVRRAEPAAALAVQSVRQEVVGAYRVVRQSAAARLDQTRLGAHVARRAVRHRRRALDRCPPDHPHRARLLDLPAERSAGTRATTSGTTCGTSTRGPTCCARRVATRNRWSRRGPRWTRCCPCCTRSPGGRSGSGGCGRPTRRCSRRGCGSGPSG</sequence>
<feature type="compositionally biased region" description="Low complexity" evidence="1">
    <location>
        <begin position="440"/>
        <end position="460"/>
    </location>
</feature>
<dbReference type="AlphaFoldDB" id="A0A5Q0H606"/>
<organism evidence="2 3">
    <name type="scientific">Saccharothrix syringae</name>
    <name type="common">Nocardiopsis syringae</name>
    <dbReference type="NCBI Taxonomy" id="103733"/>
    <lineage>
        <taxon>Bacteria</taxon>
        <taxon>Bacillati</taxon>
        <taxon>Actinomycetota</taxon>
        <taxon>Actinomycetes</taxon>
        <taxon>Pseudonocardiales</taxon>
        <taxon>Pseudonocardiaceae</taxon>
        <taxon>Saccharothrix</taxon>
    </lineage>
</organism>
<accession>A0A5Q0H606</accession>
<dbReference type="KEGG" id="ssyi:EKG83_32115"/>
<feature type="region of interest" description="Disordered" evidence="1">
    <location>
        <begin position="439"/>
        <end position="460"/>
    </location>
</feature>
<evidence type="ECO:0000313" key="3">
    <source>
        <dbReference type="Proteomes" id="UP000325787"/>
    </source>
</evidence>
<dbReference type="Proteomes" id="UP000325787">
    <property type="component" value="Chromosome"/>
</dbReference>
<name>A0A5Q0H606_SACSY</name>
<evidence type="ECO:0000313" key="2">
    <source>
        <dbReference type="EMBL" id="QFZ21413.1"/>
    </source>
</evidence>
<gene>
    <name evidence="2" type="ORF">EKG83_32115</name>
</gene>
<protein>
    <submittedName>
        <fullName evidence="2">Uncharacterized protein</fullName>
    </submittedName>
</protein>
<dbReference type="EMBL" id="CP034550">
    <property type="protein sequence ID" value="QFZ21413.1"/>
    <property type="molecule type" value="Genomic_DNA"/>
</dbReference>
<feature type="region of interest" description="Disordered" evidence="1">
    <location>
        <begin position="491"/>
        <end position="518"/>
    </location>
</feature>